<comment type="caution">
    <text evidence="1">The sequence shown here is derived from an EMBL/GenBank/DDBJ whole genome shotgun (WGS) entry which is preliminary data.</text>
</comment>
<organism evidence="1">
    <name type="scientific">marine sediment metagenome</name>
    <dbReference type="NCBI Taxonomy" id="412755"/>
    <lineage>
        <taxon>unclassified sequences</taxon>
        <taxon>metagenomes</taxon>
        <taxon>ecological metagenomes</taxon>
    </lineage>
</organism>
<reference evidence="1" key="1">
    <citation type="journal article" date="2015" name="Nature">
        <title>Complex archaea that bridge the gap between prokaryotes and eukaryotes.</title>
        <authorList>
            <person name="Spang A."/>
            <person name="Saw J.H."/>
            <person name="Jorgensen S.L."/>
            <person name="Zaremba-Niedzwiedzka K."/>
            <person name="Martijn J."/>
            <person name="Lind A.E."/>
            <person name="van Eijk R."/>
            <person name="Schleper C."/>
            <person name="Guy L."/>
            <person name="Ettema T.J."/>
        </authorList>
    </citation>
    <scope>NUCLEOTIDE SEQUENCE</scope>
</reference>
<dbReference type="EMBL" id="LAZR01007662">
    <property type="protein sequence ID" value="KKM83794.1"/>
    <property type="molecule type" value="Genomic_DNA"/>
</dbReference>
<evidence type="ECO:0000313" key="1">
    <source>
        <dbReference type="EMBL" id="KKM83794.1"/>
    </source>
</evidence>
<gene>
    <name evidence="1" type="ORF">LCGC14_1305720</name>
</gene>
<proteinExistence type="predicted"/>
<sequence length="76" mass="9141">MVYNTTMKDTITKPKHCWMCDRFYPRTTDYFNKNRTLYGGGFENTCKECKKKLNMAHRIKNGYVVQPRINKKARKK</sequence>
<protein>
    <submittedName>
        <fullName evidence="1">Uncharacterized protein</fullName>
    </submittedName>
</protein>
<name>A0A0F9KNV1_9ZZZZ</name>
<accession>A0A0F9KNV1</accession>
<dbReference type="AlphaFoldDB" id="A0A0F9KNV1"/>